<evidence type="ECO:0000313" key="1">
    <source>
        <dbReference type="EMBL" id="MBB5849472.1"/>
    </source>
</evidence>
<organism evidence="1 2">
    <name type="scientific">Micrococcus endophyticus</name>
    <dbReference type="NCBI Taxonomy" id="455343"/>
    <lineage>
        <taxon>Bacteria</taxon>
        <taxon>Bacillati</taxon>
        <taxon>Actinomycetota</taxon>
        <taxon>Actinomycetes</taxon>
        <taxon>Micrococcales</taxon>
        <taxon>Micrococcaceae</taxon>
        <taxon>Micrococcus</taxon>
    </lineage>
</organism>
<dbReference type="PANTHER" id="PTHR37816">
    <property type="entry name" value="YALI0E33011P"/>
    <property type="match status" value="1"/>
</dbReference>
<gene>
    <name evidence="1" type="ORF">HDA33_002036</name>
</gene>
<sequence length="186" mass="20419">MPAATLDDLRRAGRVLFHGVTGAGKSTAAVRLGAVLDLPVTLVDEELGWLPGWVSRTPEAQVALAEPILAGERWVLDSAYRFYREAAVARADVVVGLDYSRAATFARLLRRTVRRAATAEPVCNGNTETWGRALGPESILRWHAQTFEAKRAWIRAREADDAGTPVLRLTHPRQWERTLAALAAGR</sequence>
<reference evidence="1 2" key="1">
    <citation type="submission" date="2020-08" db="EMBL/GenBank/DDBJ databases">
        <title>Sequencing the genomes of 1000 actinobacteria strains.</title>
        <authorList>
            <person name="Klenk H.-P."/>
        </authorList>
    </citation>
    <scope>NUCLEOTIDE SEQUENCE [LARGE SCALE GENOMIC DNA]</scope>
    <source>
        <strain evidence="1 2">DSM 17945</strain>
    </source>
</reference>
<dbReference type="Proteomes" id="UP000567246">
    <property type="component" value="Unassembled WGS sequence"/>
</dbReference>
<dbReference type="SUPFAM" id="SSF52540">
    <property type="entry name" value="P-loop containing nucleoside triphosphate hydrolases"/>
    <property type="match status" value="1"/>
</dbReference>
<accession>A0A7W9JKC8</accession>
<dbReference type="InterPro" id="IPR027417">
    <property type="entry name" value="P-loop_NTPase"/>
</dbReference>
<keyword evidence="1" id="KW-0418">Kinase</keyword>
<proteinExistence type="predicted"/>
<comment type="caution">
    <text evidence="1">The sequence shown here is derived from an EMBL/GenBank/DDBJ whole genome shotgun (WGS) entry which is preliminary data.</text>
</comment>
<keyword evidence="2" id="KW-1185">Reference proteome</keyword>
<dbReference type="EMBL" id="JACHMW010000001">
    <property type="protein sequence ID" value="MBB5849472.1"/>
    <property type="molecule type" value="Genomic_DNA"/>
</dbReference>
<dbReference type="AlphaFoldDB" id="A0A7W9JKC8"/>
<name>A0A7W9JKC8_9MICC</name>
<dbReference type="GO" id="GO:0016301">
    <property type="term" value="F:kinase activity"/>
    <property type="evidence" value="ECO:0007669"/>
    <property type="project" value="UniProtKB-KW"/>
</dbReference>
<keyword evidence="1" id="KW-0808">Transferase</keyword>
<evidence type="ECO:0000313" key="2">
    <source>
        <dbReference type="Proteomes" id="UP000567246"/>
    </source>
</evidence>
<protein>
    <submittedName>
        <fullName evidence="1">Adenylate kinase family enzyme</fullName>
    </submittedName>
</protein>
<dbReference type="RefSeq" id="WP_184173049.1">
    <property type="nucleotide sequence ID" value="NZ_BAABAG010000012.1"/>
</dbReference>
<dbReference type="InterPro" id="IPR052922">
    <property type="entry name" value="Cytidylate_Kinase-2"/>
</dbReference>
<dbReference type="PANTHER" id="PTHR37816:SF1">
    <property type="entry name" value="TOXIN"/>
    <property type="match status" value="1"/>
</dbReference>